<name>A0AAV9LXS7_9SOLN</name>
<dbReference type="EMBL" id="JAWPEI010000003">
    <property type="protein sequence ID" value="KAK4730553.1"/>
    <property type="molecule type" value="Genomic_DNA"/>
</dbReference>
<feature type="chain" id="PRO_5043328620" description="Transmembrane protein" evidence="3">
    <location>
        <begin position="22"/>
        <end position="143"/>
    </location>
</feature>
<evidence type="ECO:0000256" key="1">
    <source>
        <dbReference type="SAM" id="MobiDB-lite"/>
    </source>
</evidence>
<proteinExistence type="predicted"/>
<comment type="caution">
    <text evidence="4">The sequence shown here is derived from an EMBL/GenBank/DDBJ whole genome shotgun (WGS) entry which is preliminary data.</text>
</comment>
<reference evidence="4 5" key="1">
    <citation type="submission" date="2023-10" db="EMBL/GenBank/DDBJ databases">
        <title>Genome-Wide Identification Analysis in wild type Solanum Pinnatisectum Reveals Some Genes Defensing Phytophthora Infestans.</title>
        <authorList>
            <person name="Sun C."/>
        </authorList>
    </citation>
    <scope>NUCLEOTIDE SEQUENCE [LARGE SCALE GENOMIC DNA]</scope>
    <source>
        <strain evidence="4">LQN</strain>
        <tissue evidence="4">Leaf</tissue>
    </source>
</reference>
<evidence type="ECO:0000256" key="3">
    <source>
        <dbReference type="SAM" id="SignalP"/>
    </source>
</evidence>
<dbReference type="Proteomes" id="UP001311915">
    <property type="component" value="Unassembled WGS sequence"/>
</dbReference>
<keyword evidence="3" id="KW-0732">Signal</keyword>
<feature type="region of interest" description="Disordered" evidence="1">
    <location>
        <begin position="30"/>
        <end position="53"/>
    </location>
</feature>
<keyword evidence="5" id="KW-1185">Reference proteome</keyword>
<dbReference type="PANTHER" id="PTHR34558">
    <property type="entry name" value="EXPRESSED PROTEIN"/>
    <property type="match status" value="1"/>
</dbReference>
<evidence type="ECO:0008006" key="6">
    <source>
        <dbReference type="Google" id="ProtNLM"/>
    </source>
</evidence>
<evidence type="ECO:0000313" key="4">
    <source>
        <dbReference type="EMBL" id="KAK4730553.1"/>
    </source>
</evidence>
<organism evidence="4 5">
    <name type="scientific">Solanum pinnatisectum</name>
    <name type="common">tansyleaf nightshade</name>
    <dbReference type="NCBI Taxonomy" id="50273"/>
    <lineage>
        <taxon>Eukaryota</taxon>
        <taxon>Viridiplantae</taxon>
        <taxon>Streptophyta</taxon>
        <taxon>Embryophyta</taxon>
        <taxon>Tracheophyta</taxon>
        <taxon>Spermatophyta</taxon>
        <taxon>Magnoliopsida</taxon>
        <taxon>eudicotyledons</taxon>
        <taxon>Gunneridae</taxon>
        <taxon>Pentapetalae</taxon>
        <taxon>asterids</taxon>
        <taxon>lamiids</taxon>
        <taxon>Solanales</taxon>
        <taxon>Solanaceae</taxon>
        <taxon>Solanoideae</taxon>
        <taxon>Solaneae</taxon>
        <taxon>Solanum</taxon>
    </lineage>
</organism>
<protein>
    <recommendedName>
        <fullName evidence="6">Transmembrane protein</fullName>
    </recommendedName>
</protein>
<feature type="signal peptide" evidence="3">
    <location>
        <begin position="1"/>
        <end position="21"/>
    </location>
</feature>
<feature type="transmembrane region" description="Helical" evidence="2">
    <location>
        <begin position="100"/>
        <end position="122"/>
    </location>
</feature>
<keyword evidence="2" id="KW-1133">Transmembrane helix</keyword>
<evidence type="ECO:0000313" key="5">
    <source>
        <dbReference type="Proteomes" id="UP001311915"/>
    </source>
</evidence>
<sequence>MAKFIVLFLILTQSFVCLVMANENAINVAKSPSSSPSPSIRKLGKHNQEEEKGINNNIIPKEVLIGSPHQQESINEVDQGDHDDEIMINKHHHDSIDKSIYGGGVILGGLATTFFVAIFCYIRATRRKNNVEPSSPSATSSTV</sequence>
<gene>
    <name evidence="4" type="ORF">R3W88_023541</name>
</gene>
<dbReference type="AlphaFoldDB" id="A0AAV9LXS7"/>
<dbReference type="PANTHER" id="PTHR34558:SF9">
    <property type="entry name" value="F3L24.15 PROTEIN"/>
    <property type="match status" value="1"/>
</dbReference>
<keyword evidence="2" id="KW-0812">Transmembrane</keyword>
<keyword evidence="2" id="KW-0472">Membrane</keyword>
<accession>A0AAV9LXS7</accession>
<evidence type="ECO:0000256" key="2">
    <source>
        <dbReference type="SAM" id="Phobius"/>
    </source>
</evidence>